<dbReference type="CDD" id="cd12108">
    <property type="entry name" value="Hr-like"/>
    <property type="match status" value="1"/>
</dbReference>
<sequence length="181" mass="19615">MSISLPGAEAAAVGFDTPLAMLAECHRRVEDQCATLQRLPPHLAAHGPDRAAAEAATAVLRYFDLAGPKHHADEEADLFPALLESMAGSDAVCLRELTDGLKADHRRFEQQWTTLRAALTEIAAGRPAALDATAVEAFCALYERHIAREETELLPMAERLIDPAVLAEIGLAMRRRRGEAV</sequence>
<accession>A0A643F6A5</accession>
<dbReference type="AlphaFoldDB" id="A0A643F6A5"/>
<dbReference type="InterPro" id="IPR012312">
    <property type="entry name" value="Hemerythrin-like"/>
</dbReference>
<name>A0A643F6A5_IDEDE</name>
<comment type="caution">
    <text evidence="2">The sequence shown here is derived from an EMBL/GenBank/DDBJ whole genome shotgun (WGS) entry which is preliminary data.</text>
</comment>
<evidence type="ECO:0000313" key="3">
    <source>
        <dbReference type="Proteomes" id="UP000430120"/>
    </source>
</evidence>
<feature type="domain" description="Hemerythrin-like" evidence="1">
    <location>
        <begin position="17"/>
        <end position="157"/>
    </location>
</feature>
<dbReference type="Gene3D" id="1.20.120.520">
    <property type="entry name" value="nmb1532 protein domain like"/>
    <property type="match status" value="1"/>
</dbReference>
<dbReference type="OrthoDB" id="8898809at2"/>
<dbReference type="Pfam" id="PF01814">
    <property type="entry name" value="Hemerythrin"/>
    <property type="match status" value="1"/>
</dbReference>
<dbReference type="Proteomes" id="UP000430120">
    <property type="component" value="Unassembled WGS sequence"/>
</dbReference>
<protein>
    <submittedName>
        <fullName evidence="2">Hemerythrin domain-containing protein</fullName>
    </submittedName>
</protein>
<gene>
    <name evidence="2" type="ORF">F7Q92_20475</name>
</gene>
<evidence type="ECO:0000313" key="2">
    <source>
        <dbReference type="EMBL" id="KAB0573848.1"/>
    </source>
</evidence>
<proteinExistence type="predicted"/>
<reference evidence="2 3" key="1">
    <citation type="submission" date="2019-09" db="EMBL/GenBank/DDBJ databases">
        <title>Draft genome sequences of 48 bacterial type strains from the CCUG.</title>
        <authorList>
            <person name="Tunovic T."/>
            <person name="Pineiro-Iglesias B."/>
            <person name="Unosson C."/>
            <person name="Inganas E."/>
            <person name="Ohlen M."/>
            <person name="Cardew S."/>
            <person name="Jensie-Markopoulos S."/>
            <person name="Salva-Serra F."/>
            <person name="Jaen-Luchoro D."/>
            <person name="Karlsson R."/>
            <person name="Svensson-Stadler L."/>
            <person name="Chun J."/>
            <person name="Moore E."/>
        </authorList>
    </citation>
    <scope>NUCLEOTIDE SEQUENCE [LARGE SCALE GENOMIC DNA]</scope>
    <source>
        <strain evidence="2 3">CCUG 30977</strain>
    </source>
</reference>
<dbReference type="RefSeq" id="WP_151125923.1">
    <property type="nucleotide sequence ID" value="NZ_CP088082.1"/>
</dbReference>
<evidence type="ECO:0000259" key="1">
    <source>
        <dbReference type="Pfam" id="PF01814"/>
    </source>
</evidence>
<organism evidence="2 3">
    <name type="scientific">Ideonella dechloratans</name>
    <dbReference type="NCBI Taxonomy" id="36863"/>
    <lineage>
        <taxon>Bacteria</taxon>
        <taxon>Pseudomonadati</taxon>
        <taxon>Pseudomonadota</taxon>
        <taxon>Betaproteobacteria</taxon>
        <taxon>Burkholderiales</taxon>
        <taxon>Sphaerotilaceae</taxon>
        <taxon>Ideonella</taxon>
    </lineage>
</organism>
<dbReference type="EMBL" id="VZPB01000088">
    <property type="protein sequence ID" value="KAB0573848.1"/>
    <property type="molecule type" value="Genomic_DNA"/>
</dbReference>
<keyword evidence="3" id="KW-1185">Reference proteome</keyword>